<proteinExistence type="predicted"/>
<dbReference type="EMBL" id="WXXP01000015">
    <property type="protein sequence ID" value="NEK53551.1"/>
    <property type="molecule type" value="Genomic_DNA"/>
</dbReference>
<accession>A0A6P0DPQ4</accession>
<comment type="caution">
    <text evidence="1">The sequence shown here is derived from an EMBL/GenBank/DDBJ whole genome shotgun (WGS) entry which is preliminary data.</text>
</comment>
<reference evidence="1 2" key="1">
    <citation type="submission" date="2020-01" db="EMBL/GenBank/DDBJ databases">
        <title>Rhizobium genotypes associated with high levels of biological nitrogen fixation by grain legumes in a temperate-maritime cropping system.</title>
        <authorList>
            <person name="Maluk M."/>
            <person name="Francesc Ferrando Molina F."/>
            <person name="Lopez Del Egido L."/>
            <person name="Lafos M."/>
            <person name="Langarica-Fuentes A."/>
            <person name="Gebre Yohannes G."/>
            <person name="Young M.W."/>
            <person name="Martin P."/>
            <person name="Gantlett R."/>
            <person name="Kenicer G."/>
            <person name="Hawes C."/>
            <person name="Begg G.S."/>
            <person name="Quilliam R.S."/>
            <person name="Squire G.R."/>
            <person name="Poole P.S."/>
            <person name="Young P.W."/>
            <person name="Iannetta P.M."/>
            <person name="James E.K."/>
        </authorList>
    </citation>
    <scope>NUCLEOTIDE SEQUENCE [LARGE SCALE GENOMIC DNA]</scope>
    <source>
        <strain evidence="1 2">JHI944</strain>
    </source>
</reference>
<dbReference type="AlphaFoldDB" id="A0A6P0DPQ4"/>
<dbReference type="Proteomes" id="UP000471409">
    <property type="component" value="Unassembled WGS sequence"/>
</dbReference>
<dbReference type="RefSeq" id="WP_164000191.1">
    <property type="nucleotide sequence ID" value="NZ_JARXWA010000007.1"/>
</dbReference>
<protein>
    <submittedName>
        <fullName evidence="1">Uncharacterized protein</fullName>
    </submittedName>
</protein>
<name>A0A6P0DPQ4_RHILE</name>
<evidence type="ECO:0000313" key="2">
    <source>
        <dbReference type="Proteomes" id="UP000471409"/>
    </source>
</evidence>
<organism evidence="1 2">
    <name type="scientific">Rhizobium leguminosarum</name>
    <dbReference type="NCBI Taxonomy" id="384"/>
    <lineage>
        <taxon>Bacteria</taxon>
        <taxon>Pseudomonadati</taxon>
        <taxon>Pseudomonadota</taxon>
        <taxon>Alphaproteobacteria</taxon>
        <taxon>Hyphomicrobiales</taxon>
        <taxon>Rhizobiaceae</taxon>
        <taxon>Rhizobium/Agrobacterium group</taxon>
        <taxon>Rhizobium</taxon>
    </lineage>
</organism>
<gene>
    <name evidence="1" type="ORF">GUK36_29525</name>
</gene>
<sequence>MGKPAVSHVGDYPVGVIIAAGGEGLVDTFRKKIAGADANKDGRDFEISYGVCRTVTEVATMMKILRDGQELVDLDKYSFWDRPLSLVDDYYLNGVHEHFYAQLKRGSFDWKEVNDDINLQRHMDQALGFDVRYRCVIGDTSRENSLKSSIESDRIDDVDTEVFHTSTEFFELLDWNEGLFATFATITGSNRLVDQETAYESFHYQYWKTHYEETFVGYMAHCSRRKKHYIPRLERPPVLDALEVALEEACANCTGRIVGDMLRIQGAGGLRTYLIPSDSAIDSLIKMLEDDFEFLELVTKLEEDGWQRAAL</sequence>
<evidence type="ECO:0000313" key="1">
    <source>
        <dbReference type="EMBL" id="NEK53551.1"/>
    </source>
</evidence>